<dbReference type="AlphaFoldDB" id="A0A7M7N7N2"/>
<dbReference type="InterPro" id="IPR007231">
    <property type="entry name" value="Nucleoporin_int_Nup93/Nic96"/>
</dbReference>
<evidence type="ECO:0000313" key="7">
    <source>
        <dbReference type="Proteomes" id="UP000007110"/>
    </source>
</evidence>
<dbReference type="Pfam" id="PF04097">
    <property type="entry name" value="Nic96"/>
    <property type="match status" value="1"/>
</dbReference>
<dbReference type="GO" id="GO:0005643">
    <property type="term" value="C:nuclear pore"/>
    <property type="evidence" value="ECO:0000318"/>
    <property type="project" value="GO_Central"/>
</dbReference>
<dbReference type="FunCoup" id="A0A7M7N7N2">
    <property type="interactions" value="2425"/>
</dbReference>
<keyword evidence="5" id="KW-0472">Membrane</keyword>
<keyword evidence="5" id="KW-0653">Protein transport</keyword>
<reference evidence="7" key="1">
    <citation type="submission" date="2015-02" db="EMBL/GenBank/DDBJ databases">
        <title>Genome sequencing for Strongylocentrotus purpuratus.</title>
        <authorList>
            <person name="Murali S."/>
            <person name="Liu Y."/>
            <person name="Vee V."/>
            <person name="English A."/>
            <person name="Wang M."/>
            <person name="Skinner E."/>
            <person name="Han Y."/>
            <person name="Muzny D.M."/>
            <person name="Worley K.C."/>
            <person name="Gibbs R.A."/>
        </authorList>
    </citation>
    <scope>NUCLEOTIDE SEQUENCE</scope>
</reference>
<dbReference type="CTD" id="9688"/>
<proteinExistence type="inferred from homology"/>
<sequence length="836" mass="94744">MESIAGGFGDLLRDAEQLTADVDTGSELPRVEQTLHQIMETSQRLWTKTAQLGTSEAADVKASILLGSKGLDIPRISQRLETLSAVKTYEPLEPIADTDIQGLLRNERENALLAVIEETKRNTRLETEQRFWQSKQNEWEVEKQRILNTLIGSSSELIDVSAETSNLFSDVSTRIEGRSAMDSMEMAYARQVYIYNDKVVKGGMKPNLISLFEEMAQQFEDKRIEDFWAMVREMSSVPMTISSDSVSVRTEENLQMAFIRQGRKFLEHSYIEYISNIIGDNLRQARLGGVPGVYQLVKGFLKVKLPAAVPGLEDGLVEGLPVWPVIYYCIRCGDLDAAKITTRKAAQGLGEFSEYLEEYMQNEDRRLSPSTETKLRLHNRRAVRNSTDPFKRAVYCLLGRCDTMDNHAEVCEKTEDYLWLKLSQVQFGESPSSSSSSSQASSDRLTLQQLQTTLLEEYGESHFSAHQNPYLYFKILFLSAQFEAAIEFLSRHDSGLRSHAVHAAIVLHELGLLALPGNIQAQLLSRDPQDPLPMHRLNFVRLISMYTSKFESTDPREALQYFYLLRNLRDTSEKSYFVRCLSELVIETREFETLLGRRERDGARRPGAVDKFQVDTQSIIETVAMDTETKGLFEDALKLYDLAGNTDKVLELMTRLLSPIIASSNSPQSNRERLQALSISIAERYQSKGLTGSPANTKSFYLLLDLMTFFDAYHNRDLDRALTTISQLQLIALSPESVDDRVHGFKQYTDEIRRTLPDVLLATMTILYTKYRSCRSSGTQSPQARAGQRHENGGKESFLAHLRKQAKALITFAGMLPYRMPGDTNARLVQMEVLMN</sequence>
<evidence type="ECO:0000256" key="5">
    <source>
        <dbReference type="RuleBase" id="RU364035"/>
    </source>
</evidence>
<keyword evidence="5" id="KW-0509">mRNA transport</keyword>
<comment type="subcellular location">
    <subcellularLocation>
        <location evidence="1 5">Nucleus</location>
        <location evidence="1 5">Nuclear pore complex</location>
    </subcellularLocation>
</comment>
<keyword evidence="5" id="KW-0811">Translocation</keyword>
<evidence type="ECO:0000256" key="3">
    <source>
        <dbReference type="ARBA" id="ARBA00023132"/>
    </source>
</evidence>
<dbReference type="KEGG" id="spu:579509"/>
<keyword evidence="5" id="KW-0813">Transport</keyword>
<comment type="similarity">
    <text evidence="2 5">Belongs to the nucleoporin interacting component (NIC) family.</text>
</comment>
<dbReference type="OrthoDB" id="1918363at2759"/>
<dbReference type="GO" id="GO:0006606">
    <property type="term" value="P:protein import into nucleus"/>
    <property type="evidence" value="ECO:0000318"/>
    <property type="project" value="GO_Central"/>
</dbReference>
<dbReference type="RefSeq" id="XP_030831734.1">
    <property type="nucleotide sequence ID" value="XM_030975874.1"/>
</dbReference>
<evidence type="ECO:0000256" key="1">
    <source>
        <dbReference type="ARBA" id="ARBA00004567"/>
    </source>
</evidence>
<organism evidence="6 7">
    <name type="scientific">Strongylocentrotus purpuratus</name>
    <name type="common">Purple sea urchin</name>
    <dbReference type="NCBI Taxonomy" id="7668"/>
    <lineage>
        <taxon>Eukaryota</taxon>
        <taxon>Metazoa</taxon>
        <taxon>Echinodermata</taxon>
        <taxon>Eleutherozoa</taxon>
        <taxon>Echinozoa</taxon>
        <taxon>Echinoidea</taxon>
        <taxon>Euechinoidea</taxon>
        <taxon>Echinacea</taxon>
        <taxon>Camarodonta</taxon>
        <taxon>Echinidea</taxon>
        <taxon>Strongylocentrotidae</taxon>
        <taxon>Strongylocentrotus</taxon>
    </lineage>
</organism>
<dbReference type="GO" id="GO:0016973">
    <property type="term" value="P:poly(A)+ mRNA export from nucleus"/>
    <property type="evidence" value="ECO:0000318"/>
    <property type="project" value="GO_Central"/>
</dbReference>
<dbReference type="EnsemblMetazoa" id="XM_030975874">
    <property type="protein sequence ID" value="XP_030831734"/>
    <property type="gene ID" value="LOC579509"/>
</dbReference>
<dbReference type="Proteomes" id="UP000007110">
    <property type="component" value="Unassembled WGS sequence"/>
</dbReference>
<keyword evidence="7" id="KW-1185">Reference proteome</keyword>
<evidence type="ECO:0000256" key="2">
    <source>
        <dbReference type="ARBA" id="ARBA00010186"/>
    </source>
</evidence>
<protein>
    <recommendedName>
        <fullName evidence="5">Nuclear pore protein</fullName>
    </recommendedName>
</protein>
<dbReference type="GO" id="GO:0017056">
    <property type="term" value="F:structural constituent of nuclear pore"/>
    <property type="evidence" value="ECO:0000318"/>
    <property type="project" value="GO_Central"/>
</dbReference>
<dbReference type="PANTHER" id="PTHR11225">
    <property type="entry name" value="NUCLEAR PORE COMPLEX PROTEIN NUP93 NUCLEOPORIN NUP93 DEAD EYE PROTEIN"/>
    <property type="match status" value="1"/>
</dbReference>
<reference evidence="6" key="2">
    <citation type="submission" date="2021-01" db="UniProtKB">
        <authorList>
            <consortium name="EnsemblMetazoa"/>
        </authorList>
    </citation>
    <scope>IDENTIFICATION</scope>
</reference>
<keyword evidence="4 5" id="KW-0539">Nucleus</keyword>
<dbReference type="OMA" id="RPHAVHM"/>
<evidence type="ECO:0000256" key="4">
    <source>
        <dbReference type="ARBA" id="ARBA00023242"/>
    </source>
</evidence>
<accession>A0A7M7N7N2</accession>
<dbReference type="PANTHER" id="PTHR11225:SF4">
    <property type="entry name" value="NUCLEAR PORE COMPLEX PROTEIN NUP93"/>
    <property type="match status" value="1"/>
</dbReference>
<dbReference type="InParanoid" id="A0A7M7N7N2"/>
<dbReference type="GeneID" id="579509"/>
<keyword evidence="3 5" id="KW-0906">Nuclear pore complex</keyword>
<name>A0A7M7N7N2_STRPU</name>
<evidence type="ECO:0000313" key="6">
    <source>
        <dbReference type="EnsemblMetazoa" id="XP_030831734"/>
    </source>
</evidence>